<accession>A0ABR6S814</accession>
<evidence type="ECO:0008006" key="3">
    <source>
        <dbReference type="Google" id="ProtNLM"/>
    </source>
</evidence>
<sequence length="46" mass="5556">MYNLVIDKPTRIYDCDRQKIQTIFHESLERFLSNLHFPQLLSVYIG</sequence>
<proteinExistence type="predicted"/>
<name>A0ABR6S814_ANAVA</name>
<dbReference type="EMBL" id="JACKZP010000036">
    <property type="protein sequence ID" value="MBC1302547.1"/>
    <property type="molecule type" value="Genomic_DNA"/>
</dbReference>
<evidence type="ECO:0000313" key="2">
    <source>
        <dbReference type="Proteomes" id="UP000570851"/>
    </source>
</evidence>
<organism evidence="1 2">
    <name type="scientific">Trichormus variabilis N2B</name>
    <dbReference type="NCBI Taxonomy" id="2681315"/>
    <lineage>
        <taxon>Bacteria</taxon>
        <taxon>Bacillati</taxon>
        <taxon>Cyanobacteriota</taxon>
        <taxon>Cyanophyceae</taxon>
        <taxon>Nostocales</taxon>
        <taxon>Nostocaceae</taxon>
        <taxon>Trichormus</taxon>
    </lineage>
</organism>
<evidence type="ECO:0000313" key="1">
    <source>
        <dbReference type="EMBL" id="MBC1302547.1"/>
    </source>
</evidence>
<protein>
    <recommendedName>
        <fullName evidence="3">Transposase</fullName>
    </recommendedName>
</protein>
<gene>
    <name evidence="1" type="ORF">GNE12_11550</name>
</gene>
<comment type="caution">
    <text evidence="1">The sequence shown here is derived from an EMBL/GenBank/DDBJ whole genome shotgun (WGS) entry which is preliminary data.</text>
</comment>
<reference evidence="1 2" key="1">
    <citation type="submission" date="2019-11" db="EMBL/GenBank/DDBJ databases">
        <title>Comparison of genomes from free-living endosymbiotic cyanobacteria isolated from Azolla.</title>
        <authorList>
            <person name="Thiel T."/>
            <person name="Pratte B."/>
        </authorList>
    </citation>
    <scope>NUCLEOTIDE SEQUENCE [LARGE SCALE GENOMIC DNA]</scope>
    <source>
        <strain evidence="1 2">N2B</strain>
    </source>
</reference>
<keyword evidence="2" id="KW-1185">Reference proteome</keyword>
<dbReference type="Proteomes" id="UP000570851">
    <property type="component" value="Unassembled WGS sequence"/>
</dbReference>